<dbReference type="AlphaFoldDB" id="G2ZLF8"/>
<gene>
    <name evidence="1" type="ORF">BDB_80275</name>
</gene>
<evidence type="ECO:0000313" key="1">
    <source>
        <dbReference type="EMBL" id="CCA79889.1"/>
    </source>
</evidence>
<reference evidence="1" key="1">
    <citation type="journal article" date="2011" name="PLoS ONE">
        <title>Ralstonia syzygii, the Blood Disease Bacterium and some Asian R. solanacearum strains form a single genomic species despite divergent lifestyles.</title>
        <authorList>
            <person name="Remenant B."/>
            <person name="de Cambiaire J.C."/>
            <person name="Cellier G."/>
            <person name="Jacobs J.M."/>
            <person name="Mangenot S."/>
            <person name="Barbe V."/>
            <person name="Lajus A."/>
            <person name="Vallenet D."/>
            <person name="Medigue C."/>
            <person name="Fegan M."/>
            <person name="Allen C."/>
            <person name="Prior P."/>
        </authorList>
    </citation>
    <scope>NUCLEOTIDE SEQUENCE</scope>
    <source>
        <strain evidence="1">R229</strain>
    </source>
</reference>
<dbReference type="EMBL" id="FR854064">
    <property type="protein sequence ID" value="CCA79889.1"/>
    <property type="molecule type" value="Genomic_DNA"/>
</dbReference>
<proteinExistence type="predicted"/>
<protein>
    <submittedName>
        <fullName evidence="1">Uncharacterized protein</fullName>
    </submittedName>
</protein>
<name>G2ZLF8_9RALS</name>
<organism evidence="1">
    <name type="scientific">blood disease bacterium R229</name>
    <dbReference type="NCBI Taxonomy" id="741978"/>
    <lineage>
        <taxon>Bacteria</taxon>
        <taxon>Pseudomonadati</taxon>
        <taxon>Pseudomonadota</taxon>
        <taxon>Betaproteobacteria</taxon>
        <taxon>Burkholderiales</taxon>
        <taxon>Burkholderiaceae</taxon>
        <taxon>Ralstonia</taxon>
        <taxon>Ralstonia solanacearum species complex</taxon>
    </lineage>
</organism>
<reference evidence="1" key="2">
    <citation type="submission" date="2011-04" db="EMBL/GenBank/DDBJ databases">
        <authorList>
            <person name="Genoscope - CEA"/>
        </authorList>
    </citation>
    <scope>NUCLEOTIDE SEQUENCE</scope>
    <source>
        <strain evidence="1">R229</strain>
    </source>
</reference>
<sequence>MDAWHASPEWREAIAFVFEAFADLDVDQDAKDSKEYLRKQGVLPAEKKRSLFRRLFKR</sequence>
<accession>G2ZLF8</accession>